<feature type="binding site" evidence="11">
    <location>
        <begin position="404"/>
        <end position="413"/>
    </location>
    <ligand>
        <name>ATP</name>
        <dbReference type="ChEBI" id="CHEBI:30616"/>
    </ligand>
</feature>
<evidence type="ECO:0000256" key="4">
    <source>
        <dbReference type="ARBA" id="ARBA00022598"/>
    </source>
</evidence>
<dbReference type="InterPro" id="IPR016185">
    <property type="entry name" value="PreATP-grasp_dom_sf"/>
</dbReference>
<keyword evidence="6 10" id="KW-0479">Metal-binding</keyword>
<dbReference type="Gene3D" id="1.10.1080.10">
    <property type="entry name" value="Glutathione Synthetase, Chain A, domain 3"/>
    <property type="match status" value="1"/>
</dbReference>
<dbReference type="InterPro" id="IPR037013">
    <property type="entry name" value="GSH-S_sub-bd_sf"/>
</dbReference>
<dbReference type="NCBIfam" id="TIGR01986">
    <property type="entry name" value="glut_syn_euk"/>
    <property type="match status" value="1"/>
</dbReference>
<evidence type="ECO:0000256" key="6">
    <source>
        <dbReference type="ARBA" id="ARBA00022723"/>
    </source>
</evidence>
<feature type="binding site" evidence="11">
    <location>
        <position position="415"/>
    </location>
    <ligand>
        <name>ATP</name>
        <dbReference type="ChEBI" id="CHEBI:30616"/>
    </ligand>
</feature>
<evidence type="ECO:0000256" key="8">
    <source>
        <dbReference type="ARBA" id="ARBA00022840"/>
    </source>
</evidence>
<dbReference type="EC" id="6.3.2.3" evidence="10"/>
<comment type="subunit">
    <text evidence="3">Homodimer.</text>
</comment>
<proteinExistence type="inferred from homology"/>
<dbReference type="Gene3D" id="3.30.470.20">
    <property type="entry name" value="ATP-grasp fold, B domain"/>
    <property type="match status" value="1"/>
</dbReference>
<evidence type="ECO:0000256" key="9">
    <source>
        <dbReference type="ARBA" id="ARBA00022842"/>
    </source>
</evidence>
<keyword evidence="16" id="KW-1185">Reference proteome</keyword>
<feature type="binding site" evidence="13">
    <location>
        <begin position="305"/>
        <end position="308"/>
    </location>
    <ligand>
        <name>substrate</name>
    </ligand>
</feature>
<dbReference type="Pfam" id="PF03917">
    <property type="entry name" value="GSH_synth_ATP"/>
    <property type="match status" value="1"/>
</dbReference>
<feature type="binding site" evidence="12">
    <location>
        <position position="170"/>
    </location>
    <ligand>
        <name>Mg(2+)</name>
        <dbReference type="ChEBI" id="CHEBI:18420"/>
    </ligand>
</feature>
<dbReference type="EMBL" id="CP014586">
    <property type="protein sequence ID" value="ANZ76488.1"/>
    <property type="molecule type" value="Genomic_DNA"/>
</dbReference>
<feature type="binding site" evidence="13">
    <location>
        <begin position="501"/>
        <end position="502"/>
    </location>
    <ligand>
        <name>substrate</name>
    </ligand>
</feature>
<feature type="binding site" evidence="11">
    <location>
        <position position="168"/>
    </location>
    <ligand>
        <name>ATP</name>
        <dbReference type="ChEBI" id="CHEBI:30616"/>
    </ligand>
</feature>
<feature type="binding site" evidence="11">
    <location>
        <position position="254"/>
    </location>
    <ligand>
        <name>substrate</name>
    </ligand>
</feature>
<organism evidence="15 16">
    <name type="scientific">Komagataella pastoris</name>
    <name type="common">Yeast</name>
    <name type="synonym">Pichia pastoris</name>
    <dbReference type="NCBI Taxonomy" id="4922"/>
    <lineage>
        <taxon>Eukaryota</taxon>
        <taxon>Fungi</taxon>
        <taxon>Dikarya</taxon>
        <taxon>Ascomycota</taxon>
        <taxon>Saccharomycotina</taxon>
        <taxon>Pichiomycetes</taxon>
        <taxon>Pichiales</taxon>
        <taxon>Pichiaceae</taxon>
        <taxon>Komagataella</taxon>
    </lineage>
</organism>
<feature type="binding site" evidence="11">
    <location>
        <position position="144"/>
    </location>
    <ligand>
        <name>ATP</name>
        <dbReference type="ChEBI" id="CHEBI:30616"/>
    </ligand>
</feature>
<dbReference type="FunFam" id="3.40.50.1760:FF:000001">
    <property type="entry name" value="Glutathione synthetase"/>
    <property type="match status" value="1"/>
</dbReference>
<evidence type="ECO:0000256" key="2">
    <source>
        <dbReference type="ARBA" id="ARBA00010385"/>
    </source>
</evidence>
<comment type="similarity">
    <text evidence="2 10">Belongs to the eukaryotic GSH synthase family.</text>
</comment>
<reference evidence="15 16" key="1">
    <citation type="submission" date="2016-02" db="EMBL/GenBank/DDBJ databases">
        <title>Comparative genomic and transcriptomic foundation for Pichia pastoris.</title>
        <authorList>
            <person name="Love K.R."/>
            <person name="Shah K.A."/>
            <person name="Whittaker C.A."/>
            <person name="Wu J."/>
            <person name="Bartlett M.C."/>
            <person name="Ma D."/>
            <person name="Leeson R.L."/>
            <person name="Priest M."/>
            <person name="Young S.K."/>
            <person name="Love J.C."/>
        </authorList>
    </citation>
    <scope>NUCLEOTIDE SEQUENCE [LARGE SCALE GENOMIC DNA]</scope>
    <source>
        <strain evidence="15 16">ATCC 28485</strain>
    </source>
</reference>
<keyword evidence="8 10" id="KW-0067">ATP-binding</keyword>
<dbReference type="PANTHER" id="PTHR11130:SF0">
    <property type="entry name" value="GLUTATHIONE SYNTHETASE"/>
    <property type="match status" value="1"/>
</dbReference>
<feature type="binding site" evidence="13">
    <location>
        <begin position="248"/>
        <end position="250"/>
    </location>
    <ligand>
        <name>substrate</name>
    </ligand>
</feature>
<comment type="pathway">
    <text evidence="1 10">Sulfur metabolism; glutathione biosynthesis; glutathione from L-cysteine and L-glutamate: step 2/2.</text>
</comment>
<comment type="cofactor">
    <cofactor evidence="10 12">
        <name>Mg(2+)</name>
        <dbReference type="ChEBI" id="CHEBI:18420"/>
    </cofactor>
    <text evidence="10 12">Binds 1 Mg(2+) ion per subunit.</text>
</comment>
<feature type="binding site" evidence="11">
    <location>
        <position position="492"/>
    </location>
    <ligand>
        <name>ATP</name>
        <dbReference type="ChEBI" id="CHEBI:30616"/>
    </ligand>
</feature>
<dbReference type="SUPFAM" id="SSF56059">
    <property type="entry name" value="Glutathione synthetase ATP-binding domain-like"/>
    <property type="match status" value="1"/>
</dbReference>
<protein>
    <recommendedName>
        <fullName evidence="10">Glutathione synthetase</fullName>
        <shortName evidence="10">GSH-S</shortName>
        <ecNumber evidence="10">6.3.2.3</ecNumber>
    </recommendedName>
</protein>
<feature type="binding site" evidence="12">
    <location>
        <position position="168"/>
    </location>
    <ligand>
        <name>Mg(2+)</name>
        <dbReference type="ChEBI" id="CHEBI:18420"/>
    </ligand>
</feature>
<evidence type="ECO:0000313" key="16">
    <source>
        <dbReference type="Proteomes" id="UP000094565"/>
    </source>
</evidence>
<dbReference type="Gene3D" id="3.30.1490.80">
    <property type="match status" value="1"/>
</dbReference>
<dbReference type="InterPro" id="IPR005615">
    <property type="entry name" value="Glutathione_synthase"/>
</dbReference>
<evidence type="ECO:0000256" key="3">
    <source>
        <dbReference type="ARBA" id="ARBA00011738"/>
    </source>
</evidence>
<keyword evidence="4 10" id="KW-0436">Ligase</keyword>
<gene>
    <name evidence="15" type="primary">GSH2</name>
    <name evidence="15" type="ORF">ATY40_BA7504051</name>
</gene>
<feature type="binding site" evidence="12">
    <location>
        <position position="408"/>
    </location>
    <ligand>
        <name>Mg(2+)</name>
        <dbReference type="ChEBI" id="CHEBI:18420"/>
    </ligand>
</feature>
<keyword evidence="9 10" id="KW-0460">Magnesium</keyword>
<evidence type="ECO:0000313" key="15">
    <source>
        <dbReference type="EMBL" id="ANZ76488.1"/>
    </source>
</evidence>
<evidence type="ECO:0000256" key="5">
    <source>
        <dbReference type="ARBA" id="ARBA00022684"/>
    </source>
</evidence>
<feature type="binding site" evidence="11">
    <location>
        <begin position="437"/>
        <end position="440"/>
    </location>
    <ligand>
        <name>ATP</name>
        <dbReference type="ChEBI" id="CHEBI:30616"/>
    </ligand>
</feature>
<dbReference type="Gene3D" id="3.30.1490.50">
    <property type="match status" value="1"/>
</dbReference>
<dbReference type="InterPro" id="IPR004887">
    <property type="entry name" value="GSH_synth_subst-bd"/>
</dbReference>
<dbReference type="GO" id="GO:0043295">
    <property type="term" value="F:glutathione binding"/>
    <property type="evidence" value="ECO:0007669"/>
    <property type="project" value="UniProtKB-UniRule"/>
</dbReference>
<dbReference type="GO" id="GO:0005829">
    <property type="term" value="C:cytosol"/>
    <property type="evidence" value="ECO:0007669"/>
    <property type="project" value="TreeGrafter"/>
</dbReference>
<feature type="binding site" evidence="11">
    <location>
        <position position="463"/>
    </location>
    <ligand>
        <name>ATP</name>
        <dbReference type="ChEBI" id="CHEBI:30616"/>
    </ligand>
</feature>
<evidence type="ECO:0000256" key="13">
    <source>
        <dbReference type="PIRSR" id="PIRSR001558-3"/>
    </source>
</evidence>
<feature type="binding site" evidence="11">
    <location>
        <position position="344"/>
    </location>
    <ligand>
        <name>ATP</name>
        <dbReference type="ChEBI" id="CHEBI:30616"/>
    </ligand>
</feature>
<keyword evidence="7 10" id="KW-0547">Nucleotide-binding</keyword>
<dbReference type="GO" id="GO:0000287">
    <property type="term" value="F:magnesium ion binding"/>
    <property type="evidence" value="ECO:0007669"/>
    <property type="project" value="UniProtKB-UniRule"/>
</dbReference>
<evidence type="ECO:0000256" key="10">
    <source>
        <dbReference type="PIRNR" id="PIRNR001558"/>
    </source>
</evidence>
<evidence type="ECO:0000256" key="1">
    <source>
        <dbReference type="ARBA" id="ARBA00004965"/>
    </source>
</evidence>
<dbReference type="Gene3D" id="3.40.50.1760">
    <property type="entry name" value="Glutathione synthase, substrate-binding domain superfamily, eukaryotic"/>
    <property type="match status" value="1"/>
</dbReference>
<dbReference type="PANTHER" id="PTHR11130">
    <property type="entry name" value="GLUTATHIONE SYNTHETASE"/>
    <property type="match status" value="1"/>
</dbReference>
<dbReference type="UniPathway" id="UPA00142">
    <property type="reaction ID" value="UER00210"/>
</dbReference>
<dbReference type="GO" id="GO:0005524">
    <property type="term" value="F:ATP binding"/>
    <property type="evidence" value="ECO:0007669"/>
    <property type="project" value="UniProtKB-UniRule"/>
</dbReference>
<dbReference type="PIRSF" id="PIRSF001558">
    <property type="entry name" value="GSHase"/>
    <property type="match status" value="1"/>
</dbReference>
<dbReference type="InterPro" id="IPR014049">
    <property type="entry name" value="Glutathione_synthase_N_euk"/>
</dbReference>
<comment type="catalytic activity">
    <reaction evidence="10">
        <text>gamma-L-glutamyl-L-cysteine + glycine + ATP = glutathione + ADP + phosphate + H(+)</text>
        <dbReference type="Rhea" id="RHEA:13557"/>
        <dbReference type="ChEBI" id="CHEBI:15378"/>
        <dbReference type="ChEBI" id="CHEBI:30616"/>
        <dbReference type="ChEBI" id="CHEBI:43474"/>
        <dbReference type="ChEBI" id="CHEBI:57305"/>
        <dbReference type="ChEBI" id="CHEBI:57925"/>
        <dbReference type="ChEBI" id="CHEBI:58173"/>
        <dbReference type="ChEBI" id="CHEBI:456216"/>
        <dbReference type="EC" id="6.3.2.3"/>
    </reaction>
</comment>
<evidence type="ECO:0000256" key="7">
    <source>
        <dbReference type="ARBA" id="ARBA00022741"/>
    </source>
</evidence>
<dbReference type="SUPFAM" id="SSF52440">
    <property type="entry name" value="PreATP-grasp domain"/>
    <property type="match status" value="1"/>
</dbReference>
<feature type="binding site" evidence="11">
    <location>
        <position position="498"/>
    </location>
    <ligand>
        <name>ATP</name>
        <dbReference type="ChEBI" id="CHEBI:30616"/>
    </ligand>
</feature>
<evidence type="ECO:0000259" key="14">
    <source>
        <dbReference type="Pfam" id="PF03199"/>
    </source>
</evidence>
<dbReference type="GO" id="GO:0004363">
    <property type="term" value="F:glutathione synthase activity"/>
    <property type="evidence" value="ECO:0007669"/>
    <property type="project" value="UniProtKB-UniRule"/>
</dbReference>
<dbReference type="InterPro" id="IPR014042">
    <property type="entry name" value="Glutathione_synthase_a-hlx"/>
</dbReference>
<evidence type="ECO:0000256" key="11">
    <source>
        <dbReference type="PIRSR" id="PIRSR001558-1"/>
    </source>
</evidence>
<feature type="binding site" evidence="13">
    <location>
        <begin position="172"/>
        <end position="175"/>
    </location>
    <ligand>
        <name>substrate</name>
    </ligand>
</feature>
<dbReference type="Pfam" id="PF03199">
    <property type="entry name" value="GSH_synthase"/>
    <property type="match status" value="1"/>
</dbReference>
<dbReference type="Proteomes" id="UP000094565">
    <property type="component" value="Chromosome 3"/>
</dbReference>
<evidence type="ECO:0000256" key="12">
    <source>
        <dbReference type="PIRSR" id="PIRSR001558-2"/>
    </source>
</evidence>
<keyword evidence="5 10" id="KW-0317">Glutathione biosynthesis</keyword>
<feature type="binding site" evidence="11">
    <location>
        <position position="490"/>
    </location>
    <ligand>
        <name>substrate</name>
    </ligand>
</feature>
<name>A0A1B2JFA8_PICPA</name>
<dbReference type="InterPro" id="IPR014709">
    <property type="entry name" value="Glutathione_synthase_C_euk"/>
</dbReference>
<accession>A0A1B2JFA8</accession>
<dbReference type="OrthoDB" id="2020073at2759"/>
<feature type="domain" description="Glutathione synthase substrate-binding" evidence="14">
    <location>
        <begin position="239"/>
        <end position="341"/>
    </location>
</feature>
<dbReference type="FunFam" id="3.30.1490.50:FF:000002">
    <property type="entry name" value="Glutathione synthetase"/>
    <property type="match status" value="1"/>
</dbReference>
<sequence>MMFPFRRISKVSLVLARKLLMTTPKPLPTLNEDRQSELVNNLSHWALGNGLTMYPTNFELHNTGYAPVTLFPTPFPRKQFEKALAVQEDFNELYAQVVKNQEWLGPILEDLSQFDKDFTGKLWETYKEAKTIGIVQPVSLGLFRSDYMVDTLSASSFDGVNGKIKQIEFNTVSVSFGGLSPKVAQLHRYLNENGNYHNEGKLHFEDDELPNSESTASLANGLAKAAAYYNSTESTDSSVVLVVVQDNERNVFDQRALEFDLLKRHKVRSIRLRMEDISASTDIDEKTKRVRLRATGEEVSVIYYRSAYAPSDFSNLQNWQTRLDLEVTKAIKCPSVLTQLSGCKKVQQILSTKEAIQQFLPTKNDQELSTLCDTFVKLYPLDNSELGKRAKKLAFEKPEQFVLKPQREGGGNNIYKENIVPFLQSLDEKDWQGYILMELIRPPASKNKIIREGRIYEEDIISELGVFGTLLFNEDSGKILSNEVSGWLLRSKFSSSNEGGVAAGFGCVDSVYLF</sequence>
<dbReference type="AlphaFoldDB" id="A0A1B2JFA8"/>